<evidence type="ECO:0000313" key="2">
    <source>
        <dbReference type="Proteomes" id="UP000030854"/>
    </source>
</evidence>
<gene>
    <name evidence="1" type="ORF">EV44_g3126</name>
</gene>
<sequence length="132" mass="15267">MAHHSGSWEIEKLTKENHEKWFRLMKAKFQSKGVSYILEFSLEDHARIAEPHSPNANSDEELEKVRDSIDKINLNKSKGGSSSHKKQVLNIEKKKEYMRDEGTLKFILLQGLDDDDQALLDDCTIHKGFEQL</sequence>
<comment type="caution">
    <text evidence="1">The sequence shown here is derived from an EMBL/GenBank/DDBJ whole genome shotgun (WGS) entry which is preliminary data.</text>
</comment>
<dbReference type="EMBL" id="JNVN01005165">
    <property type="protein sequence ID" value="KHJ30094.1"/>
    <property type="molecule type" value="Genomic_DNA"/>
</dbReference>
<evidence type="ECO:0000313" key="1">
    <source>
        <dbReference type="EMBL" id="KHJ30094.1"/>
    </source>
</evidence>
<dbReference type="AlphaFoldDB" id="A0A0B1NZT5"/>
<accession>A0A0B1NZT5</accession>
<organism evidence="1 2">
    <name type="scientific">Uncinula necator</name>
    <name type="common">Grape powdery mildew</name>
    <dbReference type="NCBI Taxonomy" id="52586"/>
    <lineage>
        <taxon>Eukaryota</taxon>
        <taxon>Fungi</taxon>
        <taxon>Dikarya</taxon>
        <taxon>Ascomycota</taxon>
        <taxon>Pezizomycotina</taxon>
        <taxon>Leotiomycetes</taxon>
        <taxon>Erysiphales</taxon>
        <taxon>Erysiphaceae</taxon>
        <taxon>Erysiphe</taxon>
    </lineage>
</organism>
<proteinExistence type="predicted"/>
<name>A0A0B1NZT5_UNCNE</name>
<dbReference type="STRING" id="52586.A0A0B1NZT5"/>
<dbReference type="Proteomes" id="UP000030854">
    <property type="component" value="Unassembled WGS sequence"/>
</dbReference>
<keyword evidence="2" id="KW-1185">Reference proteome</keyword>
<dbReference type="HOGENOM" id="CLU_139931_0_0_1"/>
<reference evidence="1 2" key="1">
    <citation type="journal article" date="2014" name="BMC Genomics">
        <title>Adaptive genomic structural variation in the grape powdery mildew pathogen, Erysiphe necator.</title>
        <authorList>
            <person name="Jones L."/>
            <person name="Riaz S."/>
            <person name="Morales-Cruz A."/>
            <person name="Amrine K.C."/>
            <person name="McGuire B."/>
            <person name="Gubler W.D."/>
            <person name="Walker M.A."/>
            <person name="Cantu D."/>
        </authorList>
    </citation>
    <scope>NUCLEOTIDE SEQUENCE [LARGE SCALE GENOMIC DNA]</scope>
    <source>
        <strain evidence="2">c</strain>
    </source>
</reference>
<protein>
    <submittedName>
        <fullName evidence="1">Uncharacterized protein</fullName>
    </submittedName>
</protein>